<protein>
    <submittedName>
        <fullName evidence="4">Inositol 2-dehydrogenase</fullName>
    </submittedName>
</protein>
<gene>
    <name evidence="4" type="ORF">PAALTS15_18798</name>
</gene>
<dbReference type="Gene3D" id="3.40.50.720">
    <property type="entry name" value="NAD(P)-binding Rossmann-like Domain"/>
    <property type="match status" value="1"/>
</dbReference>
<dbReference type="SUPFAM" id="SSF51735">
    <property type="entry name" value="NAD(P)-binding Rossmann-fold domains"/>
    <property type="match status" value="1"/>
</dbReference>
<dbReference type="AlphaFoldDB" id="S9SNJ4"/>
<evidence type="ECO:0000256" key="1">
    <source>
        <dbReference type="ARBA" id="ARBA00010928"/>
    </source>
</evidence>
<dbReference type="Pfam" id="PF01408">
    <property type="entry name" value="GFO_IDH_MocA"/>
    <property type="match status" value="1"/>
</dbReference>
<dbReference type="PANTHER" id="PTHR43377:SF2">
    <property type="entry name" value="BINDING ROSSMANN FOLD OXIDOREDUCTASE, PUTATIVE (AFU_ORTHOLOGUE AFUA_4G00560)-RELATED"/>
    <property type="match status" value="1"/>
</dbReference>
<proteinExistence type="inferred from homology"/>
<dbReference type="PANTHER" id="PTHR43377">
    <property type="entry name" value="BILIVERDIN REDUCTASE A"/>
    <property type="match status" value="1"/>
</dbReference>
<comment type="caution">
    <text evidence="4">The sequence shown here is derived from an EMBL/GenBank/DDBJ whole genome shotgun (WGS) entry which is preliminary data.</text>
</comment>
<evidence type="ECO:0000259" key="3">
    <source>
        <dbReference type="Pfam" id="PF02894"/>
    </source>
</evidence>
<dbReference type="eggNOG" id="COG0673">
    <property type="taxonomic scope" value="Bacteria"/>
</dbReference>
<dbReference type="Proteomes" id="UP000015344">
    <property type="component" value="Unassembled WGS sequence"/>
</dbReference>
<dbReference type="InterPro" id="IPR000683">
    <property type="entry name" value="Gfo/Idh/MocA-like_OxRdtase_N"/>
</dbReference>
<feature type="domain" description="Gfo/Idh/MocA-like oxidoreductase C-terminal" evidence="3">
    <location>
        <begin position="160"/>
        <end position="395"/>
    </location>
</feature>
<dbReference type="PATRIC" id="fig|1117108.3.peg.3868"/>
<evidence type="ECO:0000313" key="5">
    <source>
        <dbReference type="Proteomes" id="UP000015344"/>
    </source>
</evidence>
<accession>S9SNJ4</accession>
<comment type="similarity">
    <text evidence="1">Belongs to the Gfo/Idh/MocA family.</text>
</comment>
<feature type="domain" description="Gfo/Idh/MocA-like oxidoreductase N-terminal" evidence="2">
    <location>
        <begin position="28"/>
        <end position="148"/>
    </location>
</feature>
<dbReference type="InterPro" id="IPR051450">
    <property type="entry name" value="Gfo/Idh/MocA_Oxidoreductases"/>
</dbReference>
<dbReference type="Pfam" id="PF02894">
    <property type="entry name" value="GFO_IDH_MocA_C"/>
    <property type="match status" value="1"/>
</dbReference>
<name>S9SNJ4_PAEAL</name>
<sequence length="413" mass="46202">MLLQAAVLHKACKHNREENEEMKTEKQVRIGMIGARGRGTIAKYWHQPEGRSIVVGAADIYPERLQEFKDDVNPDAFVTTDYRELLAREDIDAIAVTSPDFCHEEHAVAALKAGKHVFCEKPLAITVEGCDNILNAWKESGKHLMVGFNMRYMNMYRTMKEIVDSGVIGEIKAVWVRHFVGWGGYFYFHDWHANSKNSTGLLLQKGSHDIDIIHWITGRYATKVSAFGSLDFYGGDKPNDLTCPTCEERTTCTEVSPGRLIECAFREEVNVEDNNMVIMELEGGIKASYLQCHFTPDYQRNYTFIGTEGRMENNEMEDKVYVWTRKSNTERELADRVYQIKEAKGSHGGADPNICKDFVDMILHGKEPIATPLAGRMSVAVGCAATESIRQGGGVVPVSPIPNLDAAAILSEG</sequence>
<evidence type="ECO:0000259" key="2">
    <source>
        <dbReference type="Pfam" id="PF01408"/>
    </source>
</evidence>
<dbReference type="SUPFAM" id="SSF55347">
    <property type="entry name" value="Glyceraldehyde-3-phosphate dehydrogenase-like, C-terminal domain"/>
    <property type="match status" value="1"/>
</dbReference>
<organism evidence="4 5">
    <name type="scientific">Paenibacillus alvei TS-15</name>
    <dbReference type="NCBI Taxonomy" id="1117108"/>
    <lineage>
        <taxon>Bacteria</taxon>
        <taxon>Bacillati</taxon>
        <taxon>Bacillota</taxon>
        <taxon>Bacilli</taxon>
        <taxon>Bacillales</taxon>
        <taxon>Paenibacillaceae</taxon>
        <taxon>Paenibacillus</taxon>
    </lineage>
</organism>
<dbReference type="InterPro" id="IPR004104">
    <property type="entry name" value="Gfo/Idh/MocA-like_OxRdtase_C"/>
</dbReference>
<evidence type="ECO:0000313" key="4">
    <source>
        <dbReference type="EMBL" id="EPY05608.1"/>
    </source>
</evidence>
<dbReference type="GO" id="GO:0000166">
    <property type="term" value="F:nucleotide binding"/>
    <property type="evidence" value="ECO:0007669"/>
    <property type="project" value="InterPro"/>
</dbReference>
<reference evidence="4 5" key="1">
    <citation type="submission" date="2013-05" db="EMBL/GenBank/DDBJ databases">
        <authorList>
            <person name="Strain E.A."/>
            <person name="Brown E."/>
            <person name="Allard M.W."/>
            <person name="Luo Y.L."/>
        </authorList>
    </citation>
    <scope>NUCLEOTIDE SEQUENCE [LARGE SCALE GENOMIC DNA]</scope>
    <source>
        <strain evidence="4 5">TS-15</strain>
    </source>
</reference>
<dbReference type="EMBL" id="ATMT01000064">
    <property type="protein sequence ID" value="EPY05608.1"/>
    <property type="molecule type" value="Genomic_DNA"/>
</dbReference>
<dbReference type="InterPro" id="IPR036291">
    <property type="entry name" value="NAD(P)-bd_dom_sf"/>
</dbReference>
<dbReference type="Gene3D" id="3.30.360.10">
    <property type="entry name" value="Dihydrodipicolinate Reductase, domain 2"/>
    <property type="match status" value="1"/>
</dbReference>